<keyword evidence="3 7" id="KW-0813">Transport</keyword>
<dbReference type="PANTHER" id="PTHR43829">
    <property type="entry name" value="AQUAPORIN OR AQUAGLYCEROPORIN RELATED"/>
    <property type="match status" value="1"/>
</dbReference>
<dbReference type="PRINTS" id="PR00783">
    <property type="entry name" value="MINTRINSICP"/>
</dbReference>
<evidence type="ECO:0000313" key="9">
    <source>
        <dbReference type="EMBL" id="TGJ77315.1"/>
    </source>
</evidence>
<dbReference type="SUPFAM" id="SSF81338">
    <property type="entry name" value="Aquaporin-like"/>
    <property type="match status" value="1"/>
</dbReference>
<feature type="transmembrane region" description="Helical" evidence="8">
    <location>
        <begin position="134"/>
        <end position="152"/>
    </location>
</feature>
<proteinExistence type="inferred from homology"/>
<evidence type="ECO:0000256" key="2">
    <source>
        <dbReference type="ARBA" id="ARBA00006175"/>
    </source>
</evidence>
<keyword evidence="4 7" id="KW-0812">Transmembrane</keyword>
<comment type="similarity">
    <text evidence="2 7">Belongs to the MIP/aquaporin (TC 1.A.8) family.</text>
</comment>
<dbReference type="OrthoDB" id="9807293at2"/>
<evidence type="ECO:0000256" key="8">
    <source>
        <dbReference type="SAM" id="Phobius"/>
    </source>
</evidence>
<dbReference type="NCBIfam" id="TIGR00861">
    <property type="entry name" value="MIP"/>
    <property type="match status" value="1"/>
</dbReference>
<accession>A0A4Z0YD09</accession>
<keyword evidence="6 8" id="KW-0472">Membrane</keyword>
<evidence type="ECO:0000256" key="6">
    <source>
        <dbReference type="ARBA" id="ARBA00023136"/>
    </source>
</evidence>
<dbReference type="Gene3D" id="1.20.1080.10">
    <property type="entry name" value="Glycerol uptake facilitator protein"/>
    <property type="match status" value="1"/>
</dbReference>
<evidence type="ECO:0000256" key="1">
    <source>
        <dbReference type="ARBA" id="ARBA00004141"/>
    </source>
</evidence>
<gene>
    <name evidence="9" type="primary">glpF</name>
    <name evidence="9" type="ORF">CAGA_06840</name>
</gene>
<keyword evidence="5 8" id="KW-1133">Transmembrane helix</keyword>
<evidence type="ECO:0000256" key="3">
    <source>
        <dbReference type="ARBA" id="ARBA00022448"/>
    </source>
</evidence>
<evidence type="ECO:0000256" key="4">
    <source>
        <dbReference type="ARBA" id="ARBA00022692"/>
    </source>
</evidence>
<evidence type="ECO:0000256" key="5">
    <source>
        <dbReference type="ARBA" id="ARBA00022989"/>
    </source>
</evidence>
<protein>
    <submittedName>
        <fullName evidence="9">Glycerol uptake facilitator protein</fullName>
    </submittedName>
</protein>
<keyword evidence="10" id="KW-1185">Reference proteome</keyword>
<dbReference type="PANTHER" id="PTHR43829:SF9">
    <property type="entry name" value="AQUAPORIN-9"/>
    <property type="match status" value="1"/>
</dbReference>
<feature type="transmembrane region" description="Helical" evidence="8">
    <location>
        <begin position="164"/>
        <end position="186"/>
    </location>
</feature>
<feature type="transmembrane region" description="Helical" evidence="8">
    <location>
        <begin position="211"/>
        <end position="236"/>
    </location>
</feature>
<feature type="transmembrane region" description="Helical" evidence="8">
    <location>
        <begin position="79"/>
        <end position="104"/>
    </location>
</feature>
<dbReference type="RefSeq" id="WP_135657715.1">
    <property type="nucleotide sequence ID" value="NZ_SRMQ01000002.1"/>
</dbReference>
<reference evidence="9 10" key="1">
    <citation type="submission" date="2019-04" db="EMBL/GenBank/DDBJ databases">
        <authorList>
            <person name="Poehlein A."/>
            <person name="Bengelsdorf F.R."/>
            <person name="Duerre P."/>
            <person name="Daniel R."/>
        </authorList>
    </citation>
    <scope>NUCLEOTIDE SEQUENCE [LARGE SCALE GENOMIC DNA]</scope>
    <source>
        <strain evidence="9 10">BS-1</strain>
    </source>
</reference>
<evidence type="ECO:0000256" key="7">
    <source>
        <dbReference type="RuleBase" id="RU000477"/>
    </source>
</evidence>
<dbReference type="Proteomes" id="UP000297714">
    <property type="component" value="Unassembled WGS sequence"/>
</dbReference>
<dbReference type="InterPro" id="IPR000425">
    <property type="entry name" value="MIP"/>
</dbReference>
<dbReference type="GO" id="GO:0015254">
    <property type="term" value="F:glycerol channel activity"/>
    <property type="evidence" value="ECO:0007669"/>
    <property type="project" value="TreeGrafter"/>
</dbReference>
<dbReference type="Pfam" id="PF00230">
    <property type="entry name" value="MIP"/>
    <property type="match status" value="1"/>
</dbReference>
<comment type="caution">
    <text evidence="9">The sequence shown here is derived from an EMBL/GenBank/DDBJ whole genome shotgun (WGS) entry which is preliminary data.</text>
</comment>
<dbReference type="GO" id="GO:0005886">
    <property type="term" value="C:plasma membrane"/>
    <property type="evidence" value="ECO:0007669"/>
    <property type="project" value="TreeGrafter"/>
</dbReference>
<dbReference type="EMBL" id="SRMQ01000002">
    <property type="protein sequence ID" value="TGJ77315.1"/>
    <property type="molecule type" value="Genomic_DNA"/>
</dbReference>
<feature type="transmembrane region" description="Helical" evidence="8">
    <location>
        <begin position="44"/>
        <end position="67"/>
    </location>
</feature>
<sequence>MLPYLAEFLGTALLVLLGDGCCCNVSLTKSGQKGAGTVQTGIGWGLAVMVPACIFGAASGASFNPALTISLAAIGKFDWAMVPGYVVAQMLGGFVGAILVYITFKDHFDATEDGPTKRGVFCTGPSIRNIGRNIFQEAVATFVLVFALLGFGNVKGAADAGVNYFFVWGIIAACGMCLGGLTGYAMNPARDLGPRIAHAILPIKDKADSDFSYGLVVPVFGPIIGGLVAAFLFTAIPW</sequence>
<organism evidence="9 10">
    <name type="scientific">Caproiciproducens galactitolivorans</name>
    <dbReference type="NCBI Taxonomy" id="642589"/>
    <lineage>
        <taxon>Bacteria</taxon>
        <taxon>Bacillati</taxon>
        <taxon>Bacillota</taxon>
        <taxon>Clostridia</taxon>
        <taxon>Eubacteriales</taxon>
        <taxon>Acutalibacteraceae</taxon>
        <taxon>Caproiciproducens</taxon>
    </lineage>
</organism>
<dbReference type="InterPro" id="IPR023271">
    <property type="entry name" value="Aquaporin-like"/>
</dbReference>
<dbReference type="InterPro" id="IPR050363">
    <property type="entry name" value="MIP/Aquaporin"/>
</dbReference>
<comment type="subcellular location">
    <subcellularLocation>
        <location evidence="1">Membrane</location>
        <topology evidence="1">Multi-pass membrane protein</topology>
    </subcellularLocation>
</comment>
<dbReference type="AlphaFoldDB" id="A0A4Z0YD09"/>
<name>A0A4Z0YD09_9FIRM</name>
<evidence type="ECO:0000313" key="10">
    <source>
        <dbReference type="Proteomes" id="UP000297714"/>
    </source>
</evidence>